<evidence type="ECO:0000313" key="6">
    <source>
        <dbReference type="Proteomes" id="UP000005359"/>
    </source>
</evidence>
<keyword evidence="1" id="KW-0805">Transcription regulation</keyword>
<proteinExistence type="predicted"/>
<dbReference type="STRING" id="411461.DORFOR_02262"/>
<dbReference type="PROSITE" id="PS50943">
    <property type="entry name" value="HTH_CROC1"/>
    <property type="match status" value="1"/>
</dbReference>
<evidence type="ECO:0000256" key="2">
    <source>
        <dbReference type="ARBA" id="ARBA00023125"/>
    </source>
</evidence>
<comment type="caution">
    <text evidence="5">The sequence shown here is derived from an EMBL/GenBank/DDBJ whole genome shotgun (WGS) entry which is preliminary data.</text>
</comment>
<keyword evidence="2 5" id="KW-0238">DNA-binding</keyword>
<feature type="domain" description="HTH cro/C1-type" evidence="4">
    <location>
        <begin position="22"/>
        <end position="76"/>
    </location>
</feature>
<dbReference type="PANTHER" id="PTHR40661">
    <property type="match status" value="1"/>
</dbReference>
<dbReference type="Gene3D" id="1.10.260.40">
    <property type="entry name" value="lambda repressor-like DNA-binding domains"/>
    <property type="match status" value="1"/>
</dbReference>
<dbReference type="InterPro" id="IPR001387">
    <property type="entry name" value="Cro/C1-type_HTH"/>
</dbReference>
<accession>B0G7K7</accession>
<dbReference type="CDD" id="cd00093">
    <property type="entry name" value="HTH_XRE"/>
    <property type="match status" value="1"/>
</dbReference>
<dbReference type="GO" id="GO:0003677">
    <property type="term" value="F:DNA binding"/>
    <property type="evidence" value="ECO:0007669"/>
    <property type="project" value="UniProtKB-KW"/>
</dbReference>
<dbReference type="AlphaFoldDB" id="B0G7K7"/>
<evidence type="ECO:0000256" key="1">
    <source>
        <dbReference type="ARBA" id="ARBA00023015"/>
    </source>
</evidence>
<dbReference type="PaxDb" id="411461-DORFOR_02262"/>
<evidence type="ECO:0000256" key="3">
    <source>
        <dbReference type="ARBA" id="ARBA00023163"/>
    </source>
</evidence>
<keyword evidence="3" id="KW-0804">Transcription</keyword>
<name>B0G7K7_9FIRM</name>
<reference evidence="5 6" key="2">
    <citation type="submission" date="2007-10" db="EMBL/GenBank/DDBJ databases">
        <authorList>
            <person name="Fulton L."/>
            <person name="Clifton S."/>
            <person name="Fulton B."/>
            <person name="Xu J."/>
            <person name="Minx P."/>
            <person name="Pepin K.H."/>
            <person name="Johnson M."/>
            <person name="Thiruvilangam P."/>
            <person name="Bhonagiri V."/>
            <person name="Nash W.E."/>
            <person name="Wang C."/>
            <person name="Mardis E.R."/>
            <person name="Wilson R.K."/>
        </authorList>
    </citation>
    <scope>NUCLEOTIDE SEQUENCE [LARGE SCALE GENOMIC DNA]</scope>
    <source>
        <strain evidence="5 6">ATCC 27755</strain>
    </source>
</reference>
<dbReference type="eggNOG" id="COG1396">
    <property type="taxonomic scope" value="Bacteria"/>
</dbReference>
<gene>
    <name evidence="5" type="ORF">DORFOR_02262</name>
</gene>
<dbReference type="SUPFAM" id="SSF47413">
    <property type="entry name" value="lambda repressor-like DNA-binding domains"/>
    <property type="match status" value="1"/>
</dbReference>
<reference evidence="5 6" key="1">
    <citation type="submission" date="2007-10" db="EMBL/GenBank/DDBJ databases">
        <title>Draft genome sequence of Dorea formicigenerans(ATCC 27755).</title>
        <authorList>
            <person name="Sudarsanam P."/>
            <person name="Ley R."/>
            <person name="Guruge J."/>
            <person name="Turnbaugh P.J."/>
            <person name="Mahowald M."/>
            <person name="Liep D."/>
            <person name="Gordon J."/>
        </authorList>
    </citation>
    <scope>NUCLEOTIDE SEQUENCE [LARGE SCALE GENOMIC DNA]</scope>
    <source>
        <strain evidence="5 6">ATCC 27755</strain>
    </source>
</reference>
<dbReference type="Pfam" id="PF01381">
    <property type="entry name" value="HTH_3"/>
    <property type="match status" value="1"/>
</dbReference>
<dbReference type="PANTHER" id="PTHR40661:SF1">
    <property type="entry name" value="HTH CRO_C1-TYPE DOMAIN-CONTAINING PROTEIN"/>
    <property type="match status" value="1"/>
</dbReference>
<sequence length="241" mass="28306">MRSYNEIWKERVFQMNTIAERIKFAMRAKNKKQVDIVKDTGISKGAFSSYLSGQYNPKADKMELIADSLDVDLRWLYGENVPMEHTSKNNNALQYVFYNNSCSEYLLDNLDDIYIAMMTQYAALIPRFYVLVNRAGNAMHLLPLFLKEDSSEFYECPSDFFYSDRHTIFTRDFESIHMVLTTATIYYYGIDTKTYEPKVTKLAYSQTDDCFYIDNEVHDCHIKAFEKEVVKEALYLKHNAQ</sequence>
<dbReference type="InterPro" id="IPR010982">
    <property type="entry name" value="Lambda_DNA-bd_dom_sf"/>
</dbReference>
<dbReference type="Proteomes" id="UP000005359">
    <property type="component" value="Unassembled WGS sequence"/>
</dbReference>
<evidence type="ECO:0000259" key="4">
    <source>
        <dbReference type="PROSITE" id="PS50943"/>
    </source>
</evidence>
<organism evidence="5 6">
    <name type="scientific">Dorea formicigenerans ATCC 27755</name>
    <dbReference type="NCBI Taxonomy" id="411461"/>
    <lineage>
        <taxon>Bacteria</taxon>
        <taxon>Bacillati</taxon>
        <taxon>Bacillota</taxon>
        <taxon>Clostridia</taxon>
        <taxon>Lachnospirales</taxon>
        <taxon>Lachnospiraceae</taxon>
        <taxon>Dorea</taxon>
    </lineage>
</organism>
<dbReference type="SMART" id="SM00530">
    <property type="entry name" value="HTH_XRE"/>
    <property type="match status" value="1"/>
</dbReference>
<evidence type="ECO:0000313" key="5">
    <source>
        <dbReference type="EMBL" id="EDR45661.1"/>
    </source>
</evidence>
<dbReference type="EMBL" id="AAXA02000015">
    <property type="protein sequence ID" value="EDR45661.1"/>
    <property type="molecule type" value="Genomic_DNA"/>
</dbReference>
<protein>
    <submittedName>
        <fullName evidence="5">DNA-binding helix-turn-helix protein</fullName>
    </submittedName>
</protein>